<dbReference type="AlphaFoldDB" id="X5EL04"/>
<evidence type="ECO:0000313" key="1">
    <source>
        <dbReference type="EMBL" id="AHW76325.1"/>
    </source>
</evidence>
<dbReference type="Proteomes" id="UP000023582">
    <property type="component" value="Chromosome"/>
</dbReference>
<gene>
    <name evidence="1" type="ORF">NMA510612_2051</name>
</gene>
<reference evidence="2" key="2">
    <citation type="submission" date="2014-02" db="EMBL/GenBank/DDBJ databases">
        <title>Complete Genome Sequence of Neisseria meningitides, serogroup A strain 510612.</title>
        <authorList>
            <person name="Zhang X."/>
            <person name="Zhang Y."/>
            <person name="Yang J."/>
            <person name="Zhu Y."/>
            <person name="Jin Q."/>
        </authorList>
    </citation>
    <scope>NUCLEOTIDE SEQUENCE</scope>
    <source>
        <strain evidence="2">NMA510612</strain>
    </source>
</reference>
<sequence>MAAGTDFIWEGCNTFQIRTTHRAVLYVSSCVLKHIGRV</sequence>
<name>X5EL04_NEIME</name>
<dbReference type="EMBL" id="CP007524">
    <property type="protein sequence ID" value="AHW76325.1"/>
    <property type="molecule type" value="Genomic_DNA"/>
</dbReference>
<reference evidence="1 2" key="1">
    <citation type="journal article" date="2014" name="Genome Announc.">
        <title>Complete Genome Sequence of Neisseria meningitidis Serogroup A Strain NMA510612, Isolated from a Patient with Bacterial Meningitis in China.</title>
        <authorList>
            <person name="Zhang Y."/>
            <person name="Yang J."/>
            <person name="Xu L."/>
            <person name="Zhu Y."/>
            <person name="Liu B."/>
            <person name="Shao Z."/>
            <person name="Zhang X."/>
            <person name="Jin Q."/>
        </authorList>
    </citation>
    <scope>NUCLEOTIDE SEQUENCE [LARGE SCALE GENOMIC DNA]</scope>
    <source>
        <strain evidence="2">NMA510612</strain>
    </source>
</reference>
<dbReference type="KEGG" id="nmx:NMA510612_2051"/>
<organism evidence="1 2">
    <name type="scientific">Neisseria meningitidis</name>
    <dbReference type="NCBI Taxonomy" id="487"/>
    <lineage>
        <taxon>Bacteria</taxon>
        <taxon>Pseudomonadati</taxon>
        <taxon>Pseudomonadota</taxon>
        <taxon>Betaproteobacteria</taxon>
        <taxon>Neisseriales</taxon>
        <taxon>Neisseriaceae</taxon>
        <taxon>Neisseria</taxon>
    </lineage>
</organism>
<proteinExistence type="predicted"/>
<protein>
    <submittedName>
        <fullName evidence="1">Uncharacterized protein</fullName>
    </submittedName>
</protein>
<dbReference type="PATRIC" id="fig|487.517.peg.2027"/>
<accession>X5EL04</accession>
<evidence type="ECO:0000313" key="2">
    <source>
        <dbReference type="Proteomes" id="UP000023582"/>
    </source>
</evidence>